<dbReference type="Gene3D" id="3.10.129.10">
    <property type="entry name" value="Hotdog Thioesterase"/>
    <property type="match status" value="1"/>
</dbReference>
<dbReference type="Proteomes" id="UP001589613">
    <property type="component" value="Unassembled WGS sequence"/>
</dbReference>
<dbReference type="InterPro" id="IPR050563">
    <property type="entry name" value="4-hydroxybenzoyl-CoA_TE"/>
</dbReference>
<feature type="region of interest" description="Disordered" evidence="1">
    <location>
        <begin position="144"/>
        <end position="167"/>
    </location>
</feature>
<keyword evidence="2" id="KW-0378">Hydrolase</keyword>
<protein>
    <submittedName>
        <fullName evidence="2">Acyl-CoA thioesterase</fullName>
        <ecNumber evidence="2">3.1.2.-</ecNumber>
    </submittedName>
</protein>
<dbReference type="Pfam" id="PF13279">
    <property type="entry name" value="4HBT_2"/>
    <property type="match status" value="1"/>
</dbReference>
<keyword evidence="3" id="KW-1185">Reference proteome</keyword>
<evidence type="ECO:0000256" key="1">
    <source>
        <dbReference type="SAM" id="MobiDB-lite"/>
    </source>
</evidence>
<dbReference type="EMBL" id="JBHMAX010000019">
    <property type="protein sequence ID" value="MFB9732418.1"/>
    <property type="molecule type" value="Genomic_DNA"/>
</dbReference>
<evidence type="ECO:0000313" key="3">
    <source>
        <dbReference type="Proteomes" id="UP001589613"/>
    </source>
</evidence>
<dbReference type="SUPFAM" id="SSF54637">
    <property type="entry name" value="Thioesterase/thiol ester dehydrase-isomerase"/>
    <property type="match status" value="1"/>
</dbReference>
<organism evidence="2 3">
    <name type="scientific">Ornithinimicrobium kibberense</name>
    <dbReference type="NCBI Taxonomy" id="282060"/>
    <lineage>
        <taxon>Bacteria</taxon>
        <taxon>Bacillati</taxon>
        <taxon>Actinomycetota</taxon>
        <taxon>Actinomycetes</taxon>
        <taxon>Micrococcales</taxon>
        <taxon>Ornithinimicrobiaceae</taxon>
        <taxon>Ornithinimicrobium</taxon>
    </lineage>
</organism>
<comment type="caution">
    <text evidence="2">The sequence shown here is derived from an EMBL/GenBank/DDBJ whole genome shotgun (WGS) entry which is preliminary data.</text>
</comment>
<dbReference type="InterPro" id="IPR029069">
    <property type="entry name" value="HotDog_dom_sf"/>
</dbReference>
<reference evidence="2 3" key="1">
    <citation type="submission" date="2024-09" db="EMBL/GenBank/DDBJ databases">
        <authorList>
            <person name="Sun Q."/>
            <person name="Mori K."/>
        </authorList>
    </citation>
    <scope>NUCLEOTIDE SEQUENCE [LARGE SCALE GENOMIC DNA]</scope>
    <source>
        <strain evidence="2 3">JCM 12763</strain>
    </source>
</reference>
<proteinExistence type="predicted"/>
<dbReference type="EC" id="3.1.2.-" evidence="2"/>
<dbReference type="RefSeq" id="WP_083664223.1">
    <property type="nucleotide sequence ID" value="NZ_JBHMAX010000019.1"/>
</dbReference>
<accession>A0ABV5V3Y7</accession>
<dbReference type="PANTHER" id="PTHR31793">
    <property type="entry name" value="4-HYDROXYBENZOYL-COA THIOESTERASE FAMILY MEMBER"/>
    <property type="match status" value="1"/>
</dbReference>
<dbReference type="PANTHER" id="PTHR31793:SF24">
    <property type="entry name" value="LONG-CHAIN ACYL-COA THIOESTERASE FADM"/>
    <property type="match status" value="1"/>
</dbReference>
<dbReference type="CDD" id="cd00586">
    <property type="entry name" value="4HBT"/>
    <property type="match status" value="1"/>
</dbReference>
<dbReference type="GO" id="GO:0016787">
    <property type="term" value="F:hydrolase activity"/>
    <property type="evidence" value="ECO:0007669"/>
    <property type="project" value="UniProtKB-KW"/>
</dbReference>
<name>A0ABV5V3Y7_9MICO</name>
<evidence type="ECO:0000313" key="2">
    <source>
        <dbReference type="EMBL" id="MFB9732418.1"/>
    </source>
</evidence>
<sequence length="167" mass="18291">MTARPEPAAAVPLPDVPEAARIYPVPVRWSDMDAYAHVNNVQYLRFFEEARVLAFKDWFGAERDLIDEGMLVVSQAIDYLLPMGYAYAPARVAVWCSDVGAASFELGYAVGGPVGDDTVYARGRVTLVAYDLADQRPRRLGAPERDALAAVAGPPPLLRGDRRRGRA</sequence>
<gene>
    <name evidence="2" type="ORF">ACFFN0_10220</name>
</gene>